<comment type="subcellular location">
    <subcellularLocation>
        <location evidence="1">Cell membrane</location>
        <topology evidence="1">Multi-pass membrane protein</topology>
    </subcellularLocation>
</comment>
<feature type="transmembrane region" description="Helical" evidence="7">
    <location>
        <begin position="118"/>
        <end position="144"/>
    </location>
</feature>
<dbReference type="Gene3D" id="3.40.30.10">
    <property type="entry name" value="Glutaredoxin"/>
    <property type="match status" value="1"/>
</dbReference>
<dbReference type="GO" id="GO:0005886">
    <property type="term" value="C:plasma membrane"/>
    <property type="evidence" value="ECO:0007669"/>
    <property type="project" value="UniProtKB-SubCell"/>
</dbReference>
<organism evidence="9 10">
    <name type="scientific">Klebsiella pneumoniae</name>
    <dbReference type="NCBI Taxonomy" id="573"/>
    <lineage>
        <taxon>Bacteria</taxon>
        <taxon>Pseudomonadati</taxon>
        <taxon>Pseudomonadota</taxon>
        <taxon>Gammaproteobacteria</taxon>
        <taxon>Enterobacterales</taxon>
        <taxon>Enterobacteriaceae</taxon>
        <taxon>Klebsiella/Raoultella group</taxon>
        <taxon>Klebsiella</taxon>
        <taxon>Klebsiella pneumoniae complex</taxon>
    </lineage>
</organism>
<accession>A0A377WIB9</accession>
<keyword evidence="5 7" id="KW-1133">Transmembrane helix</keyword>
<keyword evidence="6 7" id="KW-0472">Membrane</keyword>
<keyword evidence="4" id="KW-0201">Cytochrome c-type biogenesis</keyword>
<evidence type="ECO:0000256" key="7">
    <source>
        <dbReference type="SAM" id="Phobius"/>
    </source>
</evidence>
<name>A0A377WIB9_KLEPN</name>
<feature type="transmembrane region" description="Helical" evidence="7">
    <location>
        <begin position="156"/>
        <end position="179"/>
    </location>
</feature>
<evidence type="ECO:0000256" key="3">
    <source>
        <dbReference type="ARBA" id="ARBA00022692"/>
    </source>
</evidence>
<dbReference type="AlphaFoldDB" id="A0A377WIB9"/>
<keyword evidence="3 7" id="KW-0812">Transmembrane</keyword>
<dbReference type="InterPro" id="IPR003834">
    <property type="entry name" value="Cyt_c_assmbl_TM_dom"/>
</dbReference>
<evidence type="ECO:0000256" key="5">
    <source>
        <dbReference type="ARBA" id="ARBA00022989"/>
    </source>
</evidence>
<evidence type="ECO:0000259" key="8">
    <source>
        <dbReference type="PROSITE" id="PS51352"/>
    </source>
</evidence>
<evidence type="ECO:0000256" key="2">
    <source>
        <dbReference type="ARBA" id="ARBA00022475"/>
    </source>
</evidence>
<feature type="transmembrane region" description="Helical" evidence="7">
    <location>
        <begin position="67"/>
        <end position="85"/>
    </location>
</feature>
<feature type="transmembrane region" description="Helical" evidence="7">
    <location>
        <begin position="39"/>
        <end position="61"/>
    </location>
</feature>
<sequence>MSILIAFLGGMLTLLSPCTLPVIPLLFASVRGRRGQLAIMLAGMALMFGAVSWLVTVASGWVVNLTLAGRGLALAFFTLVGLSLLSQRVAQRLTSPLVALGNQLNDASSRQRGWIGSLLAGLAVGLLWAPCAGPVLGAILSLGFVHPGQATTGGLLLAYGSGGALMLFLLGWCGAALIARLRRGQAFGERLRRLAGGAMLASVALIASGGDRYLQSAGGLSQALEQRLAARLPQPEQKTSLQPIAAPQPSNAMPSLAGGSAWINSPALTPERLKGKVVLVDFWTRECINCQHTLPYVRDWANKYRAAGLVVIGVHTPEYPWERSLPLLRQAVKDWRVTYPVWRIMSTPSGTPSAISTGRRITFSTLADSCAIPHSAKGIMPARSR</sequence>
<dbReference type="InterPro" id="IPR013766">
    <property type="entry name" value="Thioredoxin_domain"/>
</dbReference>
<proteinExistence type="predicted"/>
<dbReference type="Pfam" id="PF02683">
    <property type="entry name" value="DsbD_TM"/>
    <property type="match status" value="1"/>
</dbReference>
<evidence type="ECO:0000256" key="4">
    <source>
        <dbReference type="ARBA" id="ARBA00022748"/>
    </source>
</evidence>
<evidence type="ECO:0000256" key="1">
    <source>
        <dbReference type="ARBA" id="ARBA00004651"/>
    </source>
</evidence>
<protein>
    <submittedName>
        <fullName evidence="9">Cytochrome c biogenesis protein/redoxin</fullName>
    </submittedName>
</protein>
<dbReference type="PANTHER" id="PTHR46388">
    <property type="entry name" value="NHL REPEAT-CONTAINING PROTEIN 2"/>
    <property type="match status" value="1"/>
</dbReference>
<dbReference type="PROSITE" id="PS51352">
    <property type="entry name" value="THIOREDOXIN_2"/>
    <property type="match status" value="1"/>
</dbReference>
<dbReference type="InterPro" id="IPR036249">
    <property type="entry name" value="Thioredoxin-like_sf"/>
</dbReference>
<feature type="domain" description="Thioredoxin" evidence="8">
    <location>
        <begin position="242"/>
        <end position="377"/>
    </location>
</feature>
<gene>
    <name evidence="9" type="primary">dipZ</name>
    <name evidence="9" type="ORF">NCTC8849_03162</name>
</gene>
<evidence type="ECO:0000256" key="6">
    <source>
        <dbReference type="ARBA" id="ARBA00023136"/>
    </source>
</evidence>
<dbReference type="EMBL" id="UGLC01000002">
    <property type="protein sequence ID" value="STT54574.1"/>
    <property type="molecule type" value="Genomic_DNA"/>
</dbReference>
<feature type="transmembrane region" description="Helical" evidence="7">
    <location>
        <begin position="6"/>
        <end position="27"/>
    </location>
</feature>
<dbReference type="GO" id="GO:0017004">
    <property type="term" value="P:cytochrome complex assembly"/>
    <property type="evidence" value="ECO:0007669"/>
    <property type="project" value="UniProtKB-KW"/>
</dbReference>
<reference evidence="9 10" key="1">
    <citation type="submission" date="2018-06" db="EMBL/GenBank/DDBJ databases">
        <authorList>
            <consortium name="Pathogen Informatics"/>
            <person name="Doyle S."/>
        </authorList>
    </citation>
    <scope>NUCLEOTIDE SEQUENCE [LARGE SCALE GENOMIC DNA]</scope>
    <source>
        <strain evidence="9 10">NCTC8849</strain>
    </source>
</reference>
<keyword evidence="2" id="KW-1003">Cell membrane</keyword>
<dbReference type="PANTHER" id="PTHR46388:SF2">
    <property type="entry name" value="NHL REPEAT-CONTAINING PROTEIN 2"/>
    <property type="match status" value="1"/>
</dbReference>
<evidence type="ECO:0000313" key="9">
    <source>
        <dbReference type="EMBL" id="STT54574.1"/>
    </source>
</evidence>
<dbReference type="SUPFAM" id="SSF52833">
    <property type="entry name" value="Thioredoxin-like"/>
    <property type="match status" value="1"/>
</dbReference>
<evidence type="ECO:0000313" key="10">
    <source>
        <dbReference type="Proteomes" id="UP000254799"/>
    </source>
</evidence>
<dbReference type="Proteomes" id="UP000254799">
    <property type="component" value="Unassembled WGS sequence"/>
</dbReference>